<feature type="region of interest" description="Disordered" evidence="7">
    <location>
        <begin position="293"/>
        <end position="318"/>
    </location>
</feature>
<reference evidence="9 10" key="1">
    <citation type="submission" date="2015-09" db="EMBL/GenBank/DDBJ databases">
        <title>Host preference determinants of Valsa canker pathogens revealed by comparative genomics.</title>
        <authorList>
            <person name="Yin Z."/>
            <person name="Huang L."/>
        </authorList>
    </citation>
    <scope>NUCLEOTIDE SEQUENCE [LARGE SCALE GENOMIC DNA]</scope>
    <source>
        <strain evidence="9 10">03-1</strain>
    </source>
</reference>
<dbReference type="GO" id="GO:0005886">
    <property type="term" value="C:plasma membrane"/>
    <property type="evidence" value="ECO:0007669"/>
    <property type="project" value="TreeGrafter"/>
</dbReference>
<keyword evidence="4 8" id="KW-0812">Transmembrane</keyword>
<dbReference type="GO" id="GO:0000329">
    <property type="term" value="C:fungal-type vacuole membrane"/>
    <property type="evidence" value="ECO:0007669"/>
    <property type="project" value="TreeGrafter"/>
</dbReference>
<keyword evidence="3" id="KW-0813">Transport</keyword>
<dbReference type="STRING" id="356882.A0A423X990"/>
<name>A0A423X990_9PEZI</name>
<evidence type="ECO:0000256" key="5">
    <source>
        <dbReference type="ARBA" id="ARBA00022989"/>
    </source>
</evidence>
<protein>
    <recommendedName>
        <fullName evidence="11">Nucleoside transporter FUN26</fullName>
    </recommendedName>
</protein>
<comment type="similarity">
    <text evidence="2">Belongs to the SLC29A/ENT transporter (TC 2.A.57) family.</text>
</comment>
<comment type="caution">
    <text evidence="9">The sequence shown here is derived from an EMBL/GenBank/DDBJ whole genome shotgun (WGS) entry which is preliminary data.</text>
</comment>
<keyword evidence="10" id="KW-1185">Reference proteome</keyword>
<dbReference type="InterPro" id="IPR036259">
    <property type="entry name" value="MFS_trans_sf"/>
</dbReference>
<proteinExistence type="inferred from homology"/>
<dbReference type="Proteomes" id="UP000283895">
    <property type="component" value="Unassembled WGS sequence"/>
</dbReference>
<evidence type="ECO:0000256" key="3">
    <source>
        <dbReference type="ARBA" id="ARBA00022448"/>
    </source>
</evidence>
<feature type="transmembrane region" description="Helical" evidence="8">
    <location>
        <begin position="414"/>
        <end position="433"/>
    </location>
</feature>
<evidence type="ECO:0000256" key="7">
    <source>
        <dbReference type="SAM" id="MobiDB-lite"/>
    </source>
</evidence>
<dbReference type="Pfam" id="PF01733">
    <property type="entry name" value="Nucleoside_tran"/>
    <property type="match status" value="1"/>
</dbReference>
<feature type="transmembrane region" description="Helical" evidence="8">
    <location>
        <begin position="196"/>
        <end position="219"/>
    </location>
</feature>
<feature type="transmembrane region" description="Helical" evidence="8">
    <location>
        <begin position="382"/>
        <end position="402"/>
    </location>
</feature>
<evidence type="ECO:0000256" key="8">
    <source>
        <dbReference type="SAM" id="Phobius"/>
    </source>
</evidence>
<feature type="region of interest" description="Disordered" evidence="7">
    <location>
        <begin position="1"/>
        <end position="44"/>
    </location>
</feature>
<feature type="transmembrane region" description="Helical" evidence="8">
    <location>
        <begin position="132"/>
        <end position="152"/>
    </location>
</feature>
<evidence type="ECO:0000256" key="4">
    <source>
        <dbReference type="ARBA" id="ARBA00022692"/>
    </source>
</evidence>
<evidence type="ECO:0000256" key="6">
    <source>
        <dbReference type="ARBA" id="ARBA00023136"/>
    </source>
</evidence>
<organism evidence="9 10">
    <name type="scientific">Cytospora schulzeri</name>
    <dbReference type="NCBI Taxonomy" id="448051"/>
    <lineage>
        <taxon>Eukaryota</taxon>
        <taxon>Fungi</taxon>
        <taxon>Dikarya</taxon>
        <taxon>Ascomycota</taxon>
        <taxon>Pezizomycotina</taxon>
        <taxon>Sordariomycetes</taxon>
        <taxon>Sordariomycetidae</taxon>
        <taxon>Diaporthales</taxon>
        <taxon>Cytosporaceae</taxon>
        <taxon>Cytospora</taxon>
    </lineage>
</organism>
<dbReference type="EMBL" id="LKEA01000001">
    <property type="protein sequence ID" value="ROW12522.1"/>
    <property type="molecule type" value="Genomic_DNA"/>
</dbReference>
<evidence type="ECO:0008006" key="11">
    <source>
        <dbReference type="Google" id="ProtNLM"/>
    </source>
</evidence>
<dbReference type="OrthoDB" id="46396at2759"/>
<evidence type="ECO:0000313" key="10">
    <source>
        <dbReference type="Proteomes" id="UP000283895"/>
    </source>
</evidence>
<feature type="compositionally biased region" description="Acidic residues" evidence="7">
    <location>
        <begin position="34"/>
        <end position="44"/>
    </location>
</feature>
<feature type="transmembrane region" description="Helical" evidence="8">
    <location>
        <begin position="57"/>
        <end position="78"/>
    </location>
</feature>
<feature type="transmembrane region" description="Helical" evidence="8">
    <location>
        <begin position="158"/>
        <end position="184"/>
    </location>
</feature>
<feature type="compositionally biased region" description="Low complexity" evidence="7">
    <location>
        <begin position="228"/>
        <end position="241"/>
    </location>
</feature>
<gene>
    <name evidence="9" type="ORF">VMCG_00730</name>
</gene>
<dbReference type="PIRSF" id="PIRSF016379">
    <property type="entry name" value="ENT"/>
    <property type="match status" value="1"/>
</dbReference>
<dbReference type="GO" id="GO:0034257">
    <property type="term" value="F:nicotinamide riboside transmembrane transporter activity"/>
    <property type="evidence" value="ECO:0007669"/>
    <property type="project" value="TreeGrafter"/>
</dbReference>
<dbReference type="AlphaFoldDB" id="A0A423X990"/>
<feature type="transmembrane region" description="Helical" evidence="8">
    <location>
        <begin position="250"/>
        <end position="272"/>
    </location>
</feature>
<comment type="subcellular location">
    <subcellularLocation>
        <location evidence="1">Membrane</location>
        <topology evidence="1">Multi-pass membrane protein</topology>
    </subcellularLocation>
</comment>
<accession>A0A423X990</accession>
<dbReference type="GO" id="GO:0015205">
    <property type="term" value="F:nucleobase transmembrane transporter activity"/>
    <property type="evidence" value="ECO:0007669"/>
    <property type="project" value="TreeGrafter"/>
</dbReference>
<dbReference type="SUPFAM" id="SSF103473">
    <property type="entry name" value="MFS general substrate transporter"/>
    <property type="match status" value="1"/>
</dbReference>
<keyword evidence="6 8" id="KW-0472">Membrane</keyword>
<feature type="transmembrane region" description="Helical" evidence="8">
    <location>
        <begin position="98"/>
        <end position="120"/>
    </location>
</feature>
<keyword evidence="5 8" id="KW-1133">Transmembrane helix</keyword>
<evidence type="ECO:0000256" key="2">
    <source>
        <dbReference type="ARBA" id="ARBA00007965"/>
    </source>
</evidence>
<feature type="region of interest" description="Disordered" evidence="7">
    <location>
        <begin position="222"/>
        <end position="241"/>
    </location>
</feature>
<evidence type="ECO:0000313" key="9">
    <source>
        <dbReference type="EMBL" id="ROW12522.1"/>
    </source>
</evidence>
<sequence>MDRLKGILAGRNGNKADRDVNPDEYAPLRNSNDDVADGDEVADEDEDIETHDTPFSWFEYTIFLLIGVAMLWAWNMFLAASPYFASRFLDDPWSSQNFQSAILSVSTVTNLGSMLVLTGLQRSADYPNRIKLALVLNTVAFSLLTISTKYFTDLSSRSYLAFLLVDVFFAALATGLFQNGAFAFATSFGRPEYMQAIMAGQGVAGVLPSLAQIISVLAIPPSPPPPTQGSSSSSSSGDGDGAADPVGSAAFTYFLTAVLVSVFTLLAFLPLVKRHDRLVEARMATSRPDLAADIMSHTHPSPSHPHPHPSHHDIQEAEQASRKVVGVPALFRKLHWLAGAIFMCFVATMFFPVFTSKILSNHHEQDDGNGPPRNSRLFRPEVFIPLAFFFWNLGDLCGRVVTSGAWSVAARRRPVVLFAVGVARLGFLPLYMLCNIRGRSGGALVPSDAFYLLLVQFPYGLTNGWLASNSMVGAGEWVEEQEREAAGGFMGLCLVAGLTIRMGEIP</sequence>
<dbReference type="PANTHER" id="PTHR10332:SF88">
    <property type="entry name" value="EQUILIBRATIVE NUCLEOSIDE TRANSPORTER 1, ISOFORM A"/>
    <property type="match status" value="1"/>
</dbReference>
<feature type="transmembrane region" description="Helical" evidence="8">
    <location>
        <begin position="334"/>
        <end position="354"/>
    </location>
</feature>
<dbReference type="PANTHER" id="PTHR10332">
    <property type="entry name" value="EQUILIBRATIVE NUCLEOSIDE TRANSPORTER"/>
    <property type="match status" value="1"/>
</dbReference>
<evidence type="ECO:0000256" key="1">
    <source>
        <dbReference type="ARBA" id="ARBA00004141"/>
    </source>
</evidence>
<dbReference type="InterPro" id="IPR002259">
    <property type="entry name" value="Eqnu_transpt"/>
</dbReference>